<feature type="compositionally biased region" description="Basic and acidic residues" evidence="1">
    <location>
        <begin position="180"/>
        <end position="199"/>
    </location>
</feature>
<reference evidence="2 3" key="1">
    <citation type="submission" date="2016-10" db="EMBL/GenBank/DDBJ databases">
        <authorList>
            <person name="de Groot N.N."/>
        </authorList>
    </citation>
    <scope>NUCLEOTIDE SEQUENCE [LARGE SCALE GENOMIC DNA]</scope>
    <source>
        <strain evidence="2 3">R5</strain>
    </source>
</reference>
<dbReference type="RefSeq" id="WP_225648663.1">
    <property type="nucleotide sequence ID" value="NZ_FMZW01000045.1"/>
</dbReference>
<protein>
    <recommendedName>
        <fullName evidence="4">Cell envelope biogenesis protein TolA</fullName>
    </recommendedName>
</protein>
<dbReference type="AlphaFoldDB" id="A0A1G7IKH7"/>
<name>A0A1G7IKH7_9BRAD</name>
<evidence type="ECO:0000313" key="3">
    <source>
        <dbReference type="Proteomes" id="UP000199245"/>
    </source>
</evidence>
<proteinExistence type="predicted"/>
<feature type="compositionally biased region" description="Basic and acidic residues" evidence="1">
    <location>
        <begin position="110"/>
        <end position="152"/>
    </location>
</feature>
<feature type="region of interest" description="Disordered" evidence="1">
    <location>
        <begin position="180"/>
        <end position="216"/>
    </location>
</feature>
<evidence type="ECO:0008006" key="4">
    <source>
        <dbReference type="Google" id="ProtNLM"/>
    </source>
</evidence>
<feature type="compositionally biased region" description="Basic residues" evidence="1">
    <location>
        <begin position="92"/>
        <end position="104"/>
    </location>
</feature>
<gene>
    <name evidence="2" type="ORF">SAMN05216337_104564</name>
</gene>
<sequence>MARKLKTFQTSLGFYDLAIAAPSMKAALKAWGAGSNLFHQRVAKESDDPDVVAATISKPGVVLKRPAGSNGRFGKHSDLPSYLGSGEDGARRERRRVKPAKRPTPKAAPKIRDRDARRAAADFEKEQKRREAERRREDAAREKDRERREKSTAKAQAALDRAERKYAETAAAIQAEVEALEKRSRAEDDRWEKERERCTPRCGAGASSLPRGAQSSEYGARARCSAASMPPSRICSA</sequence>
<organism evidence="2 3">
    <name type="scientific">Bradyrhizobium brasilense</name>
    <dbReference type="NCBI Taxonomy" id="1419277"/>
    <lineage>
        <taxon>Bacteria</taxon>
        <taxon>Pseudomonadati</taxon>
        <taxon>Pseudomonadota</taxon>
        <taxon>Alphaproteobacteria</taxon>
        <taxon>Hyphomicrobiales</taxon>
        <taxon>Nitrobacteraceae</taxon>
        <taxon>Bradyrhizobium</taxon>
    </lineage>
</organism>
<dbReference type="Proteomes" id="UP000199245">
    <property type="component" value="Unassembled WGS sequence"/>
</dbReference>
<evidence type="ECO:0000313" key="2">
    <source>
        <dbReference type="EMBL" id="SDF13068.1"/>
    </source>
</evidence>
<feature type="region of interest" description="Disordered" evidence="1">
    <location>
        <begin position="64"/>
        <end position="162"/>
    </location>
</feature>
<evidence type="ECO:0000256" key="1">
    <source>
        <dbReference type="SAM" id="MobiDB-lite"/>
    </source>
</evidence>
<accession>A0A1G7IKH7</accession>
<dbReference type="EMBL" id="FMZW01000045">
    <property type="protein sequence ID" value="SDF13068.1"/>
    <property type="molecule type" value="Genomic_DNA"/>
</dbReference>